<dbReference type="GO" id="GO:0006813">
    <property type="term" value="P:potassium ion transport"/>
    <property type="evidence" value="ECO:0007669"/>
    <property type="project" value="InterPro"/>
</dbReference>
<dbReference type="InterPro" id="IPR006512">
    <property type="entry name" value="YidE_YbjL"/>
</dbReference>
<keyword evidence="6 8" id="KW-1133">Transmembrane helix</keyword>
<dbReference type="SUPFAM" id="SSF116726">
    <property type="entry name" value="TrkA C-terminal domain-like"/>
    <property type="match status" value="1"/>
</dbReference>
<evidence type="ECO:0000256" key="3">
    <source>
        <dbReference type="ARBA" id="ARBA00022448"/>
    </source>
</evidence>
<evidence type="ECO:0000259" key="9">
    <source>
        <dbReference type="PROSITE" id="PS51202"/>
    </source>
</evidence>
<accession>A0A9D1M7T7</accession>
<evidence type="ECO:0000313" key="10">
    <source>
        <dbReference type="EMBL" id="HIU55271.1"/>
    </source>
</evidence>
<reference evidence="10" key="1">
    <citation type="submission" date="2020-10" db="EMBL/GenBank/DDBJ databases">
        <authorList>
            <person name="Gilroy R."/>
        </authorList>
    </citation>
    <scope>NUCLEOTIDE SEQUENCE</scope>
    <source>
        <strain evidence="10">CHK158-818</strain>
    </source>
</reference>
<protein>
    <submittedName>
        <fullName evidence="10">Transporter</fullName>
    </submittedName>
</protein>
<keyword evidence="7 8" id="KW-0472">Membrane</keyword>
<proteinExistence type="inferred from homology"/>
<dbReference type="InterPro" id="IPR036721">
    <property type="entry name" value="RCK_C_sf"/>
</dbReference>
<dbReference type="InterPro" id="IPR050144">
    <property type="entry name" value="AAE_transporter"/>
</dbReference>
<gene>
    <name evidence="10" type="ORF">IAB03_05640</name>
</gene>
<keyword evidence="4" id="KW-1003">Cell membrane</keyword>
<dbReference type="PANTHER" id="PTHR30445:SF3">
    <property type="entry name" value="TRANSPORT PROTEIN YIDE-RELATED"/>
    <property type="match status" value="1"/>
</dbReference>
<feature type="transmembrane region" description="Helical" evidence="8">
    <location>
        <begin position="181"/>
        <end position="202"/>
    </location>
</feature>
<dbReference type="Gene3D" id="3.30.70.1450">
    <property type="entry name" value="Regulator of K+ conductance, C-terminal domain"/>
    <property type="match status" value="1"/>
</dbReference>
<feature type="non-terminal residue" evidence="10">
    <location>
        <position position="1"/>
    </location>
</feature>
<dbReference type="AlphaFoldDB" id="A0A9D1M7T7"/>
<dbReference type="GO" id="GO:0008324">
    <property type="term" value="F:monoatomic cation transmembrane transporter activity"/>
    <property type="evidence" value="ECO:0007669"/>
    <property type="project" value="InterPro"/>
</dbReference>
<feature type="transmembrane region" description="Helical" evidence="8">
    <location>
        <begin position="123"/>
        <end position="145"/>
    </location>
</feature>
<dbReference type="NCBIfam" id="TIGR01625">
    <property type="entry name" value="YidE_YbjL_dupl"/>
    <property type="match status" value="1"/>
</dbReference>
<evidence type="ECO:0000256" key="7">
    <source>
        <dbReference type="ARBA" id="ARBA00023136"/>
    </source>
</evidence>
<feature type="domain" description="RCK C-terminal" evidence="9">
    <location>
        <begin position="27"/>
        <end position="112"/>
    </location>
</feature>
<organism evidence="10 11">
    <name type="scientific">Candidatus Gallibacteroides avistercoris</name>
    <dbReference type="NCBI Taxonomy" id="2840833"/>
    <lineage>
        <taxon>Bacteria</taxon>
        <taxon>Pseudomonadati</taxon>
        <taxon>Bacteroidota</taxon>
        <taxon>Bacteroidia</taxon>
        <taxon>Bacteroidales</taxon>
        <taxon>Bacteroidaceae</taxon>
        <taxon>Bacteroidaceae incertae sedis</taxon>
        <taxon>Candidatus Gallibacteroides</taxon>
    </lineage>
</organism>
<evidence type="ECO:0000256" key="4">
    <source>
        <dbReference type="ARBA" id="ARBA00022475"/>
    </source>
</evidence>
<evidence type="ECO:0000256" key="6">
    <source>
        <dbReference type="ARBA" id="ARBA00022989"/>
    </source>
</evidence>
<sequence length="300" mass="32302">TAIEKDDLLLIVLSEQDEAAMSAFIGKTVEMDWEAIPAPIVSRRIVITKPELNGRTLGSLRLPFGYRLNATRLNRAGVDLVANPNLTLQMGDRLTVVGKKEDINRLAEKLGNSMKRLNEPNMITIFVGILLGIILGSIPLAIPGMSSSMKLGLAGGPLVVAILIGRFGYKFKLITYTSTSASLLLRELGICLFLASVGLNAGGNFVNTVISGDGLLWVFWGVLITVIPLLVVGIIGRWRFNLNYFTLMGLIAGSNTDPPALAYANKIAGNDAPAVAYSTVYPLTMFLRILTAQLLILAFA</sequence>
<dbReference type="Pfam" id="PF06826">
    <property type="entry name" value="Asp-Al_Ex"/>
    <property type="match status" value="1"/>
</dbReference>
<evidence type="ECO:0000256" key="5">
    <source>
        <dbReference type="ARBA" id="ARBA00022692"/>
    </source>
</evidence>
<comment type="caution">
    <text evidence="10">The sequence shown here is derived from an EMBL/GenBank/DDBJ whole genome shotgun (WGS) entry which is preliminary data.</text>
</comment>
<dbReference type="EMBL" id="DVNA01000130">
    <property type="protein sequence ID" value="HIU55271.1"/>
    <property type="molecule type" value="Genomic_DNA"/>
</dbReference>
<dbReference type="PROSITE" id="PS51202">
    <property type="entry name" value="RCK_C"/>
    <property type="match status" value="1"/>
</dbReference>
<dbReference type="InterPro" id="IPR006037">
    <property type="entry name" value="RCK_C"/>
</dbReference>
<keyword evidence="5 8" id="KW-0812">Transmembrane</keyword>
<dbReference type="Pfam" id="PF02080">
    <property type="entry name" value="TrkA_C"/>
    <property type="match status" value="1"/>
</dbReference>
<evidence type="ECO:0000256" key="8">
    <source>
        <dbReference type="SAM" id="Phobius"/>
    </source>
</evidence>
<evidence type="ECO:0000313" key="11">
    <source>
        <dbReference type="Proteomes" id="UP000824112"/>
    </source>
</evidence>
<reference evidence="10" key="2">
    <citation type="journal article" date="2021" name="PeerJ">
        <title>Extensive microbial diversity within the chicken gut microbiome revealed by metagenomics and culture.</title>
        <authorList>
            <person name="Gilroy R."/>
            <person name="Ravi A."/>
            <person name="Getino M."/>
            <person name="Pursley I."/>
            <person name="Horton D.L."/>
            <person name="Alikhan N.F."/>
            <person name="Baker D."/>
            <person name="Gharbi K."/>
            <person name="Hall N."/>
            <person name="Watson M."/>
            <person name="Adriaenssens E.M."/>
            <person name="Foster-Nyarko E."/>
            <person name="Jarju S."/>
            <person name="Secka A."/>
            <person name="Antonio M."/>
            <person name="Oren A."/>
            <person name="Chaudhuri R.R."/>
            <person name="La Ragione R."/>
            <person name="Hildebrand F."/>
            <person name="Pallen M.J."/>
        </authorList>
    </citation>
    <scope>NUCLEOTIDE SEQUENCE</scope>
    <source>
        <strain evidence="10">CHK158-818</strain>
    </source>
</reference>
<comment type="similarity">
    <text evidence="2">Belongs to the AAE transporter (TC 2.A.81) family.</text>
</comment>
<dbReference type="GO" id="GO:0005886">
    <property type="term" value="C:plasma membrane"/>
    <property type="evidence" value="ECO:0007669"/>
    <property type="project" value="UniProtKB-SubCell"/>
</dbReference>
<evidence type="ECO:0000256" key="1">
    <source>
        <dbReference type="ARBA" id="ARBA00004651"/>
    </source>
</evidence>
<name>A0A9D1M7T7_9BACT</name>
<evidence type="ECO:0000256" key="2">
    <source>
        <dbReference type="ARBA" id="ARBA00009854"/>
    </source>
</evidence>
<dbReference type="PANTHER" id="PTHR30445">
    <property type="entry name" value="K(+)_H(+) ANTIPORTER SUBUNIT KHTT"/>
    <property type="match status" value="1"/>
</dbReference>
<dbReference type="Proteomes" id="UP000824112">
    <property type="component" value="Unassembled WGS sequence"/>
</dbReference>
<comment type="subcellular location">
    <subcellularLocation>
        <location evidence="1">Cell membrane</location>
        <topology evidence="1">Multi-pass membrane protein</topology>
    </subcellularLocation>
</comment>
<feature type="transmembrane region" description="Helical" evidence="8">
    <location>
        <begin position="151"/>
        <end position="169"/>
    </location>
</feature>
<keyword evidence="3" id="KW-0813">Transport</keyword>
<feature type="transmembrane region" description="Helical" evidence="8">
    <location>
        <begin position="214"/>
        <end position="235"/>
    </location>
</feature>